<accession>A0A419W6S0</accession>
<keyword evidence="1" id="KW-0732">Signal</keyword>
<dbReference type="InterPro" id="IPR045748">
    <property type="entry name" value="DcaP"/>
</dbReference>
<protein>
    <recommendedName>
        <fullName evidence="4">OmpL-like beta-barrel porin-2</fullName>
    </recommendedName>
</protein>
<keyword evidence="3" id="KW-1185">Reference proteome</keyword>
<gene>
    <name evidence="2" type="ORF">BC643_1512</name>
</gene>
<feature type="chain" id="PRO_5019254045" description="OmpL-like beta-barrel porin-2" evidence="1">
    <location>
        <begin position="21"/>
        <end position="422"/>
    </location>
</feature>
<evidence type="ECO:0008006" key="4">
    <source>
        <dbReference type="Google" id="ProtNLM"/>
    </source>
</evidence>
<dbReference type="Pfam" id="PF19577">
    <property type="entry name" value="DcaP"/>
    <property type="match status" value="1"/>
</dbReference>
<dbReference type="Proteomes" id="UP000283387">
    <property type="component" value="Unassembled WGS sequence"/>
</dbReference>
<organism evidence="2 3">
    <name type="scientific">Mangrovibacterium diazotrophicum</name>
    <dbReference type="NCBI Taxonomy" id="1261403"/>
    <lineage>
        <taxon>Bacteria</taxon>
        <taxon>Pseudomonadati</taxon>
        <taxon>Bacteroidota</taxon>
        <taxon>Bacteroidia</taxon>
        <taxon>Marinilabiliales</taxon>
        <taxon>Prolixibacteraceae</taxon>
        <taxon>Mangrovibacterium</taxon>
    </lineage>
</organism>
<name>A0A419W6S0_9BACT</name>
<evidence type="ECO:0000313" key="2">
    <source>
        <dbReference type="EMBL" id="RKD91163.1"/>
    </source>
</evidence>
<proteinExistence type="predicted"/>
<comment type="caution">
    <text evidence="2">The sequence shown here is derived from an EMBL/GenBank/DDBJ whole genome shotgun (WGS) entry which is preliminary data.</text>
</comment>
<dbReference type="SUPFAM" id="SSF56935">
    <property type="entry name" value="Porins"/>
    <property type="match status" value="1"/>
</dbReference>
<dbReference type="RefSeq" id="WP_147377164.1">
    <property type="nucleotide sequence ID" value="NZ_RAPN01000001.1"/>
</dbReference>
<feature type="signal peptide" evidence="1">
    <location>
        <begin position="1"/>
        <end position="20"/>
    </location>
</feature>
<dbReference type="OrthoDB" id="9802177at2"/>
<dbReference type="EMBL" id="RAPN01000001">
    <property type="protein sequence ID" value="RKD91163.1"/>
    <property type="molecule type" value="Genomic_DNA"/>
</dbReference>
<dbReference type="AlphaFoldDB" id="A0A419W6S0"/>
<reference evidence="2 3" key="1">
    <citation type="submission" date="2018-09" db="EMBL/GenBank/DDBJ databases">
        <title>Genomic Encyclopedia of Archaeal and Bacterial Type Strains, Phase II (KMG-II): from individual species to whole genera.</title>
        <authorList>
            <person name="Goeker M."/>
        </authorList>
    </citation>
    <scope>NUCLEOTIDE SEQUENCE [LARGE SCALE GENOMIC DNA]</scope>
    <source>
        <strain evidence="2 3">DSM 27148</strain>
    </source>
</reference>
<sequence length="422" mass="46444">MYKKITGALVAFFLCISVFAQDISKDDFKLNFYGFVRTDFYLDTYKGNDVAHEDFYLVPLYTGQDANGEDLNEQTSANLTALASRLGLKIQGPELLGAKTSAVFEFDFGGITKSEPTLFRIRHAYVVFNWEKDKLMVGQGWHPFFGGGVFPAVGAFNTGAPFQAFNRSPQVRYDYNFGKMSVAAAAVYESQYTSKSFDSGSYSTANQAKRNGIWPELTLTAEYKSNGLTIGAGGEIKQIKPRMSTTGTAGTYKADEYLTSKAAMGYLKYQSEMFQLTAKTFYGQNMTHLCILGGYAVATKDAETGAETYTNYNTSSSLLNIVYGKKWQVGMFVAYLKNLGTTDEVYNNSGAALTAGLLPNIQEAARGSVHLAYNISKLRFVAECEVTSANYGIGGFDFSDGTYADTHWTTNKRVSLSMVYAF</sequence>
<evidence type="ECO:0000313" key="3">
    <source>
        <dbReference type="Proteomes" id="UP000283387"/>
    </source>
</evidence>
<evidence type="ECO:0000256" key="1">
    <source>
        <dbReference type="SAM" id="SignalP"/>
    </source>
</evidence>